<evidence type="ECO:0000259" key="2">
    <source>
        <dbReference type="PROSITE" id="PS50076"/>
    </source>
</evidence>
<protein>
    <recommendedName>
        <fullName evidence="2">J domain-containing protein</fullName>
    </recommendedName>
</protein>
<dbReference type="InterPro" id="IPR001623">
    <property type="entry name" value="DnaJ_domain"/>
</dbReference>
<reference evidence="3" key="1">
    <citation type="submission" date="2022-03" db="EMBL/GenBank/DDBJ databases">
        <title>A functionally conserved STORR gene fusion in Papaver species that diverged 16.8 million years ago.</title>
        <authorList>
            <person name="Catania T."/>
        </authorList>
    </citation>
    <scope>NUCLEOTIDE SEQUENCE</scope>
    <source>
        <strain evidence="3">S-191538</strain>
    </source>
</reference>
<gene>
    <name evidence="3" type="ORF">MKW94_028599</name>
</gene>
<dbReference type="EMBL" id="JAJJMA010232711">
    <property type="protein sequence ID" value="MCL7042224.1"/>
    <property type="molecule type" value="Genomic_DNA"/>
</dbReference>
<feature type="domain" description="J" evidence="2">
    <location>
        <begin position="47"/>
        <end position="120"/>
    </location>
</feature>
<dbReference type="PANTHER" id="PTHR45496:SF1">
    <property type="entry name" value="CHAPERONE DNAJ-DOMAIN SUPERFAMILY PROTEIN"/>
    <property type="match status" value="1"/>
</dbReference>
<dbReference type="PRINTS" id="PR00625">
    <property type="entry name" value="JDOMAIN"/>
</dbReference>
<keyword evidence="4" id="KW-1185">Reference proteome</keyword>
<feature type="compositionally biased region" description="Polar residues" evidence="1">
    <location>
        <begin position="315"/>
        <end position="328"/>
    </location>
</feature>
<comment type="caution">
    <text evidence="3">The sequence shown here is derived from an EMBL/GenBank/DDBJ whole genome shotgun (WGS) entry which is preliminary data.</text>
</comment>
<dbReference type="PANTHER" id="PTHR45496">
    <property type="entry name" value="CHAPERONE DNAJ-DOMAIN SUPERFAMILY PROTEIN"/>
    <property type="match status" value="1"/>
</dbReference>
<dbReference type="Proteomes" id="UP001177140">
    <property type="component" value="Unassembled WGS sequence"/>
</dbReference>
<feature type="region of interest" description="Disordered" evidence="1">
    <location>
        <begin position="315"/>
        <end position="393"/>
    </location>
</feature>
<feature type="compositionally biased region" description="Low complexity" evidence="1">
    <location>
        <begin position="137"/>
        <end position="177"/>
    </location>
</feature>
<accession>A0AA42AVP3</accession>
<dbReference type="InterPro" id="IPR036869">
    <property type="entry name" value="J_dom_sf"/>
</dbReference>
<name>A0AA42AVP3_PAPNU</name>
<feature type="compositionally biased region" description="Gly residues" evidence="1">
    <location>
        <begin position="192"/>
        <end position="203"/>
    </location>
</feature>
<dbReference type="SMART" id="SM00271">
    <property type="entry name" value="DnaJ"/>
    <property type="match status" value="1"/>
</dbReference>
<dbReference type="SUPFAM" id="SSF46565">
    <property type="entry name" value="Chaperone J-domain"/>
    <property type="match status" value="1"/>
</dbReference>
<dbReference type="PROSITE" id="PS50076">
    <property type="entry name" value="DNAJ_2"/>
    <property type="match status" value="1"/>
</dbReference>
<evidence type="ECO:0000313" key="4">
    <source>
        <dbReference type="Proteomes" id="UP001177140"/>
    </source>
</evidence>
<evidence type="ECO:0000313" key="3">
    <source>
        <dbReference type="EMBL" id="MCL7042224.1"/>
    </source>
</evidence>
<dbReference type="Pfam" id="PF00226">
    <property type="entry name" value="DnaJ"/>
    <property type="match status" value="1"/>
</dbReference>
<evidence type="ECO:0000256" key="1">
    <source>
        <dbReference type="SAM" id="MobiDB-lite"/>
    </source>
</evidence>
<dbReference type="InterPro" id="IPR053052">
    <property type="entry name" value="Imprinting_Balance_Reg"/>
</dbReference>
<dbReference type="CDD" id="cd06257">
    <property type="entry name" value="DnaJ"/>
    <property type="match status" value="1"/>
</dbReference>
<dbReference type="Gene3D" id="1.10.287.110">
    <property type="entry name" value="DnaJ domain"/>
    <property type="match status" value="1"/>
</dbReference>
<dbReference type="AlphaFoldDB" id="A0AA42AVP3"/>
<organism evidence="3 4">
    <name type="scientific">Papaver nudicaule</name>
    <name type="common">Iceland poppy</name>
    <dbReference type="NCBI Taxonomy" id="74823"/>
    <lineage>
        <taxon>Eukaryota</taxon>
        <taxon>Viridiplantae</taxon>
        <taxon>Streptophyta</taxon>
        <taxon>Embryophyta</taxon>
        <taxon>Tracheophyta</taxon>
        <taxon>Spermatophyta</taxon>
        <taxon>Magnoliopsida</taxon>
        <taxon>Ranunculales</taxon>
        <taxon>Papaveraceae</taxon>
        <taxon>Papaveroideae</taxon>
        <taxon>Papaver</taxon>
    </lineage>
</organism>
<feature type="compositionally biased region" description="Acidic residues" evidence="1">
    <location>
        <begin position="345"/>
        <end position="362"/>
    </location>
</feature>
<sequence>MARDLVGSKKFAIRAAESDPELDGVDQILAVADVLLAAEKRINNHMNWYAILQLVDHQSNIRNPMNDDLEMIKKQYRKLALLLHPDKNKSVFAENAFKLVCDAWTVLSDPSKKSLYDNELNLFFKFESVTLNHNHNHNNNNNTHSHQYASQSQQQPQQQPQQPQQQPQQQSHAQQNQETPVRRSTREKRKGTTGGGGGSGGAGETISQPSQPRNESRSVPARVNPTRANTKMSSFWTSCPYCYNLYEYPRVYEECCLRCQNCRRAFHAAVIPSPPPVVPGQEAYYCCWAFFPLGFQVPSLAGGKNSGFPNWTPFSAMQPISSNPSQLPNPFGSKPNDGGGGNDDGGNDEDGGSDGSWDGEEDDFRKKGKTSAEVRRGPIVKKTARKSVLPRSTRGNLTEAVNAGPVTRGLSDGNVFPNRAAAPQRMVKKAVAKKSTTRSGKFAQESEIVDLNADVRHEFDDPNSAVGEVASGDEDPIAGIGFFEGLDDILGHLGNLPILSVPGDQNKMAEQNNA</sequence>
<proteinExistence type="predicted"/>
<feature type="region of interest" description="Disordered" evidence="1">
    <location>
        <begin position="133"/>
        <end position="225"/>
    </location>
</feature>